<evidence type="ECO:0000256" key="2">
    <source>
        <dbReference type="ARBA" id="ARBA00022475"/>
    </source>
</evidence>
<feature type="region of interest" description="Disordered" evidence="6">
    <location>
        <begin position="137"/>
        <end position="162"/>
    </location>
</feature>
<dbReference type="RefSeq" id="WP_013755398.1">
    <property type="nucleotide sequence ID" value="NC_015499.1"/>
</dbReference>
<sequence length="292" mass="33350">MKVRLVNIFLLILLLTFSFNFCSFAAQKDIEGPLPSFFNERGTSPYIKFEDKNPKDVYVLNTKVNQSNDLSTKDNKTHSKTPAIETETSKNPTLNQSFETKSLQNYDPHYVNQISKTSVNSSADGSAYQSNMDIKTPIISGTENNNSNSNESSLFLPNTSEKVQPGSENPDIMGYLIRFFVFLILLVLVPLLIVRKLRSKLKVDYSTPRSSNGFVRVVDRIRLSYSELFIVEVMDKYLLLSVSKDGEIRLLREFDTIGIFPEKENSDKKLVKSSFLDVLRRFRQEVKQLNKS</sequence>
<keyword evidence="10" id="KW-1185">Reference proteome</keyword>
<keyword evidence="4 7" id="KW-1133">Transmembrane helix</keyword>
<evidence type="ECO:0000256" key="3">
    <source>
        <dbReference type="ARBA" id="ARBA00022692"/>
    </source>
</evidence>
<keyword evidence="5 7" id="KW-0472">Membrane</keyword>
<evidence type="ECO:0000256" key="1">
    <source>
        <dbReference type="ARBA" id="ARBA00004236"/>
    </source>
</evidence>
<evidence type="ECO:0000256" key="7">
    <source>
        <dbReference type="SAM" id="Phobius"/>
    </source>
</evidence>
<evidence type="ECO:0000256" key="6">
    <source>
        <dbReference type="SAM" id="MobiDB-lite"/>
    </source>
</evidence>
<dbReference type="KEGG" id="tnr:Thena_0015"/>
<reference evidence="9 10" key="1">
    <citation type="submission" date="2011-04" db="EMBL/GenBank/DDBJ databases">
        <title>The complete genome of Thermodesulfobium narugense DSM 14796.</title>
        <authorList>
            <consortium name="US DOE Joint Genome Institute (JGI-PGF)"/>
            <person name="Lucas S."/>
            <person name="Han J."/>
            <person name="Lapidus A."/>
            <person name="Bruce D."/>
            <person name="Goodwin L."/>
            <person name="Pitluck S."/>
            <person name="Peters L."/>
            <person name="Kyrpides N."/>
            <person name="Mavromatis K."/>
            <person name="Pagani I."/>
            <person name="Ivanova N."/>
            <person name="Ovchinnikova G."/>
            <person name="Zhang X."/>
            <person name="Saunders L."/>
            <person name="Detter J.C."/>
            <person name="Tapia R."/>
            <person name="Han C."/>
            <person name="Land M."/>
            <person name="Hauser L."/>
            <person name="Markowitz V."/>
            <person name="Cheng J.-F."/>
            <person name="Hugenholtz P."/>
            <person name="Woyke T."/>
            <person name="Wu D."/>
            <person name="Spring S."/>
            <person name="Schroeder M."/>
            <person name="Brambilla E."/>
            <person name="Klenk H.-P."/>
            <person name="Eisen J.A."/>
        </authorList>
    </citation>
    <scope>NUCLEOTIDE SEQUENCE [LARGE SCALE GENOMIC DNA]</scope>
    <source>
        <strain evidence="9 10">DSM 14796</strain>
    </source>
</reference>
<dbReference type="Proteomes" id="UP000011765">
    <property type="component" value="Chromosome"/>
</dbReference>
<comment type="subcellular location">
    <subcellularLocation>
        <location evidence="1">Cell membrane</location>
    </subcellularLocation>
</comment>
<dbReference type="GO" id="GO:0044781">
    <property type="term" value="P:bacterial-type flagellum organization"/>
    <property type="evidence" value="ECO:0007669"/>
    <property type="project" value="InterPro"/>
</dbReference>
<name>M1E5B7_9BACT</name>
<dbReference type="InterPro" id="IPR022781">
    <property type="entry name" value="Flagellar_biosynth_FliO"/>
</dbReference>
<keyword evidence="3 7" id="KW-0812">Transmembrane</keyword>
<dbReference type="HOGENOM" id="CLU_952950_0_0_9"/>
<keyword evidence="2" id="KW-1003">Cell membrane</keyword>
<evidence type="ECO:0000256" key="8">
    <source>
        <dbReference type="SAM" id="SignalP"/>
    </source>
</evidence>
<feature type="region of interest" description="Disordered" evidence="6">
    <location>
        <begin position="68"/>
        <end position="96"/>
    </location>
</feature>
<dbReference type="GO" id="GO:0016020">
    <property type="term" value="C:membrane"/>
    <property type="evidence" value="ECO:0007669"/>
    <property type="project" value="InterPro"/>
</dbReference>
<feature type="chain" id="PRO_5004013932" description="Flagellar biosynthesis protein FliO" evidence="8">
    <location>
        <begin position="26"/>
        <end position="292"/>
    </location>
</feature>
<evidence type="ECO:0000256" key="5">
    <source>
        <dbReference type="ARBA" id="ARBA00023136"/>
    </source>
</evidence>
<dbReference type="EMBL" id="CP002690">
    <property type="protein sequence ID" value="AEE13668.1"/>
    <property type="molecule type" value="Genomic_DNA"/>
</dbReference>
<protein>
    <recommendedName>
        <fullName evidence="11">Flagellar biosynthesis protein FliO</fullName>
    </recommendedName>
</protein>
<dbReference type="Pfam" id="PF04347">
    <property type="entry name" value="FliO"/>
    <property type="match status" value="1"/>
</dbReference>
<dbReference type="OrthoDB" id="9826646at2"/>
<gene>
    <name evidence="9" type="ORF">Thena_0015</name>
</gene>
<organism evidence="9 10">
    <name type="scientific">Thermodesulfobium narugense DSM 14796</name>
    <dbReference type="NCBI Taxonomy" id="747365"/>
    <lineage>
        <taxon>Bacteria</taxon>
        <taxon>Pseudomonadati</taxon>
        <taxon>Thermodesulfobiota</taxon>
        <taxon>Thermodesulfobiia</taxon>
        <taxon>Thermodesulfobiales</taxon>
        <taxon>Thermodesulfobiaceae</taxon>
        <taxon>Thermodesulfobium</taxon>
    </lineage>
</organism>
<dbReference type="AlphaFoldDB" id="M1E5B7"/>
<evidence type="ECO:0000313" key="9">
    <source>
        <dbReference type="EMBL" id="AEE13668.1"/>
    </source>
</evidence>
<keyword evidence="8" id="KW-0732">Signal</keyword>
<evidence type="ECO:0000256" key="4">
    <source>
        <dbReference type="ARBA" id="ARBA00022989"/>
    </source>
</evidence>
<accession>M1E5B7</accession>
<evidence type="ECO:0008006" key="11">
    <source>
        <dbReference type="Google" id="ProtNLM"/>
    </source>
</evidence>
<feature type="signal peptide" evidence="8">
    <location>
        <begin position="1"/>
        <end position="25"/>
    </location>
</feature>
<proteinExistence type="predicted"/>
<dbReference type="STRING" id="747365.Thena_0015"/>
<feature type="transmembrane region" description="Helical" evidence="7">
    <location>
        <begin position="172"/>
        <end position="194"/>
    </location>
</feature>
<evidence type="ECO:0000313" key="10">
    <source>
        <dbReference type="Proteomes" id="UP000011765"/>
    </source>
</evidence>
<feature type="compositionally biased region" description="Low complexity" evidence="6">
    <location>
        <begin position="143"/>
        <end position="153"/>
    </location>
</feature>